<dbReference type="EMBL" id="CM042886">
    <property type="protein sequence ID" value="KAI4340742.1"/>
    <property type="molecule type" value="Genomic_DNA"/>
</dbReference>
<evidence type="ECO:0000313" key="1">
    <source>
        <dbReference type="EMBL" id="KAI4340742.1"/>
    </source>
</evidence>
<gene>
    <name evidence="1" type="ORF">MLD38_025551</name>
</gene>
<keyword evidence="2" id="KW-1185">Reference proteome</keyword>
<protein>
    <submittedName>
        <fullName evidence="1">Uncharacterized protein</fullName>
    </submittedName>
</protein>
<sequence length="104" mass="11972">MNWKQYTTSNFFPFNKKQRIGRNFLLSHLSCAWDEGRGEKRRENTNPPENPLSPSSKFSFQIPSFLSYSAHHKHSINVLETIHKVKICPLATTRPANLKAEGSQ</sequence>
<evidence type="ECO:0000313" key="2">
    <source>
        <dbReference type="Proteomes" id="UP001057402"/>
    </source>
</evidence>
<name>A0ACB9NYL8_9MYRT</name>
<dbReference type="Proteomes" id="UP001057402">
    <property type="component" value="Chromosome 7"/>
</dbReference>
<reference evidence="2" key="1">
    <citation type="journal article" date="2023" name="Front. Plant Sci.">
        <title>Chromosomal-level genome assembly of Melastoma candidum provides insights into trichome evolution.</title>
        <authorList>
            <person name="Zhong Y."/>
            <person name="Wu W."/>
            <person name="Sun C."/>
            <person name="Zou P."/>
            <person name="Liu Y."/>
            <person name="Dai S."/>
            <person name="Zhou R."/>
        </authorList>
    </citation>
    <scope>NUCLEOTIDE SEQUENCE [LARGE SCALE GENOMIC DNA]</scope>
</reference>
<comment type="caution">
    <text evidence="1">The sequence shown here is derived from an EMBL/GenBank/DDBJ whole genome shotgun (WGS) entry which is preliminary data.</text>
</comment>
<accession>A0ACB9NYL8</accession>
<proteinExistence type="predicted"/>
<organism evidence="1 2">
    <name type="scientific">Melastoma candidum</name>
    <dbReference type="NCBI Taxonomy" id="119954"/>
    <lineage>
        <taxon>Eukaryota</taxon>
        <taxon>Viridiplantae</taxon>
        <taxon>Streptophyta</taxon>
        <taxon>Embryophyta</taxon>
        <taxon>Tracheophyta</taxon>
        <taxon>Spermatophyta</taxon>
        <taxon>Magnoliopsida</taxon>
        <taxon>eudicotyledons</taxon>
        <taxon>Gunneridae</taxon>
        <taxon>Pentapetalae</taxon>
        <taxon>rosids</taxon>
        <taxon>malvids</taxon>
        <taxon>Myrtales</taxon>
        <taxon>Melastomataceae</taxon>
        <taxon>Melastomatoideae</taxon>
        <taxon>Melastomateae</taxon>
        <taxon>Melastoma</taxon>
    </lineage>
</organism>